<dbReference type="EMBL" id="JGZK01000005">
    <property type="protein sequence ID" value="KFI86348.1"/>
    <property type="molecule type" value="Genomic_DNA"/>
</dbReference>
<name>A0A087CSU8_9BIFI</name>
<evidence type="ECO:0000313" key="2">
    <source>
        <dbReference type="EMBL" id="KFI86348.1"/>
    </source>
</evidence>
<protein>
    <recommendedName>
        <fullName evidence="4">DUF4192 family protein</fullName>
    </recommendedName>
</protein>
<gene>
    <name evidence="2" type="ORF">BREU_1526</name>
</gene>
<evidence type="ECO:0000313" key="3">
    <source>
        <dbReference type="Proteomes" id="UP000028984"/>
    </source>
</evidence>
<reference evidence="2 3" key="1">
    <citation type="submission" date="2014-03" db="EMBL/GenBank/DDBJ databases">
        <title>Genomics of Bifidobacteria.</title>
        <authorList>
            <person name="Ventura M."/>
            <person name="Milani C."/>
            <person name="Lugli G.A."/>
        </authorList>
    </citation>
    <scope>NUCLEOTIDE SEQUENCE [LARGE SCALE GENOMIC DNA]</scope>
    <source>
        <strain evidence="2 3">DSM 23975</strain>
    </source>
</reference>
<dbReference type="STRING" id="1437610.BREU_1526"/>
<evidence type="ECO:0000256" key="1">
    <source>
        <dbReference type="SAM" id="MobiDB-lite"/>
    </source>
</evidence>
<evidence type="ECO:0008006" key="4">
    <source>
        <dbReference type="Google" id="ProtNLM"/>
    </source>
</evidence>
<dbReference type="eggNOG" id="ENOG5031Y4U">
    <property type="taxonomic scope" value="Bacteria"/>
</dbReference>
<comment type="caution">
    <text evidence="2">The sequence shown here is derived from an EMBL/GenBank/DDBJ whole genome shotgun (WGS) entry which is preliminary data.</text>
</comment>
<dbReference type="OrthoDB" id="3243184at2"/>
<organism evidence="2 3">
    <name type="scientific">Bifidobacterium reuteri DSM 23975</name>
    <dbReference type="NCBI Taxonomy" id="1437610"/>
    <lineage>
        <taxon>Bacteria</taxon>
        <taxon>Bacillati</taxon>
        <taxon>Actinomycetota</taxon>
        <taxon>Actinomycetes</taxon>
        <taxon>Bifidobacteriales</taxon>
        <taxon>Bifidobacteriaceae</taxon>
        <taxon>Bifidobacterium</taxon>
    </lineage>
</organism>
<dbReference type="AlphaFoldDB" id="A0A087CSU8"/>
<sequence>MNDNDARTDGGGAVDGFETTRVSAGKPGCGARHDGAGRSGRRRAKNGNGPGRHRKGESRGTASRNDRNDEARRSRRQTPPAHGSHEFNGFDADDLKMMSDAFHADRRARGPQQADADWVSEPLDEWLASLEDGTASLDDDTMAAFAVGMNETLSIRDALILSLIVDQNRCPKSQLMEFAAKPHSEHARRRMGTLLTAAFEDEGLVPDEERCRTGITMLLDIACASPVPYCIQPLAVAAYALWWLGDSSAAALALQCLVLDEDCSLAAMVFSASDRGVFPAWCACENKESAM</sequence>
<feature type="compositionally biased region" description="Basic residues" evidence="1">
    <location>
        <begin position="39"/>
        <end position="56"/>
    </location>
</feature>
<proteinExistence type="predicted"/>
<feature type="region of interest" description="Disordered" evidence="1">
    <location>
        <begin position="1"/>
        <end position="92"/>
    </location>
</feature>
<keyword evidence="3" id="KW-1185">Reference proteome</keyword>
<dbReference type="Proteomes" id="UP000028984">
    <property type="component" value="Unassembled WGS sequence"/>
</dbReference>
<accession>A0A087CSU8</accession>